<evidence type="ECO:0000259" key="3">
    <source>
        <dbReference type="Pfam" id="PF08450"/>
    </source>
</evidence>
<comment type="caution">
    <text evidence="4">The sequence shown here is derived from an EMBL/GenBank/DDBJ whole genome shotgun (WGS) entry which is preliminary data.</text>
</comment>
<keyword evidence="2" id="KW-0378">Hydrolase</keyword>
<dbReference type="InterPro" id="IPR013658">
    <property type="entry name" value="SGL"/>
</dbReference>
<dbReference type="RefSeq" id="WP_345346132.1">
    <property type="nucleotide sequence ID" value="NZ_BAABHJ010000001.1"/>
</dbReference>
<accession>A0ABP8TDA0</accession>
<dbReference type="PANTHER" id="PTHR47572:SF4">
    <property type="entry name" value="LACTONASE DRP35"/>
    <property type="match status" value="1"/>
</dbReference>
<dbReference type="SUPFAM" id="SSF63829">
    <property type="entry name" value="Calcium-dependent phosphotriesterase"/>
    <property type="match status" value="1"/>
</dbReference>
<dbReference type="Gene3D" id="2.120.10.30">
    <property type="entry name" value="TolB, C-terminal domain"/>
    <property type="match status" value="1"/>
</dbReference>
<dbReference type="InterPro" id="IPR051262">
    <property type="entry name" value="SMP-30/CGR1_Lactonase"/>
</dbReference>
<comment type="similarity">
    <text evidence="1">Belongs to the SMP-30/CGR1 family.</text>
</comment>
<evidence type="ECO:0000313" key="4">
    <source>
        <dbReference type="EMBL" id="GAA4600565.1"/>
    </source>
</evidence>
<keyword evidence="5" id="KW-1185">Reference proteome</keyword>
<evidence type="ECO:0000313" key="5">
    <source>
        <dbReference type="Proteomes" id="UP001500212"/>
    </source>
</evidence>
<reference evidence="5" key="1">
    <citation type="journal article" date="2019" name="Int. J. Syst. Evol. Microbiol.">
        <title>The Global Catalogue of Microorganisms (GCM) 10K type strain sequencing project: providing services to taxonomists for standard genome sequencing and annotation.</title>
        <authorList>
            <consortium name="The Broad Institute Genomics Platform"/>
            <consortium name="The Broad Institute Genome Sequencing Center for Infectious Disease"/>
            <person name="Wu L."/>
            <person name="Ma J."/>
        </authorList>
    </citation>
    <scope>NUCLEOTIDE SEQUENCE [LARGE SCALE GENOMIC DNA]</scope>
    <source>
        <strain evidence="5">JCM 17938</strain>
    </source>
</reference>
<dbReference type="PANTHER" id="PTHR47572">
    <property type="entry name" value="LIPOPROTEIN-RELATED"/>
    <property type="match status" value="1"/>
</dbReference>
<evidence type="ECO:0000256" key="1">
    <source>
        <dbReference type="ARBA" id="ARBA00008853"/>
    </source>
</evidence>
<dbReference type="EMBL" id="BAABHJ010000001">
    <property type="protein sequence ID" value="GAA4600565.1"/>
    <property type="molecule type" value="Genomic_DNA"/>
</dbReference>
<dbReference type="InterPro" id="IPR011042">
    <property type="entry name" value="6-blade_b-propeller_TolB-like"/>
</dbReference>
<evidence type="ECO:0000256" key="2">
    <source>
        <dbReference type="ARBA" id="ARBA00022801"/>
    </source>
</evidence>
<feature type="domain" description="SMP-30/Gluconolactonase/LRE-like region" evidence="3">
    <location>
        <begin position="15"/>
        <end position="252"/>
    </location>
</feature>
<sequence>MNIRDLQIYATGLTWGEGPRRHAGALWVSDTQASRLWTDAGGTWAATELESPANGLWFLPDGMLVAAMMTEPRLGVWNGAGFDTYADLTALASGALGDLVGDRAGNLYVDDVGYAPHKGEAPRPGRVLRVGADRTVRVAAEGVRFPNGLALIDDETTLIVAETAAQRLTAFDVGPTGALSGRRTYADLAALVGPAARPDGIWPVLDGIWVATTSGHSVVKVRDGELLDSIDTGDGYPIACCADGRLLYVTVADAHGQDLMRALAAKTVETAVATAPLDAAPLRHTP</sequence>
<dbReference type="Proteomes" id="UP001500212">
    <property type="component" value="Unassembled WGS sequence"/>
</dbReference>
<name>A0ABP8TDA0_9ACTN</name>
<dbReference type="Pfam" id="PF08450">
    <property type="entry name" value="SGL"/>
    <property type="match status" value="1"/>
</dbReference>
<protein>
    <submittedName>
        <fullName evidence="4">SMP-30/gluconolactonase/LRE family protein</fullName>
    </submittedName>
</protein>
<organism evidence="4 5">
    <name type="scientific">Actinoallomurus liliacearum</name>
    <dbReference type="NCBI Taxonomy" id="1080073"/>
    <lineage>
        <taxon>Bacteria</taxon>
        <taxon>Bacillati</taxon>
        <taxon>Actinomycetota</taxon>
        <taxon>Actinomycetes</taxon>
        <taxon>Streptosporangiales</taxon>
        <taxon>Thermomonosporaceae</taxon>
        <taxon>Actinoallomurus</taxon>
    </lineage>
</organism>
<proteinExistence type="inferred from homology"/>
<gene>
    <name evidence="4" type="ORF">GCM10023195_00220</name>
</gene>